<reference evidence="12 13" key="1">
    <citation type="submission" date="2019-02" db="EMBL/GenBank/DDBJ databases">
        <title>Dyella amyloliquefaciens sp. nov., isolated from forest soil.</title>
        <authorList>
            <person name="Gao Z.-H."/>
            <person name="Qiu L.-H."/>
        </authorList>
    </citation>
    <scope>NUCLEOTIDE SEQUENCE [LARGE SCALE GENOMIC DNA]</scope>
    <source>
        <strain evidence="12 13">KACC 12747</strain>
    </source>
</reference>
<evidence type="ECO:0000256" key="8">
    <source>
        <dbReference type="ARBA" id="ARBA00023214"/>
    </source>
</evidence>
<dbReference type="PRINTS" id="PR00762">
    <property type="entry name" value="CLCHANNEL"/>
</dbReference>
<keyword evidence="3 11" id="KW-0812">Transmembrane</keyword>
<keyword evidence="7" id="KW-0869">Chloride channel</keyword>
<keyword evidence="5" id="KW-0406">Ion transport</keyword>
<organism evidence="12 13">
    <name type="scientific">Dyella soli</name>
    <dbReference type="NCBI Taxonomy" id="522319"/>
    <lineage>
        <taxon>Bacteria</taxon>
        <taxon>Pseudomonadati</taxon>
        <taxon>Pseudomonadota</taxon>
        <taxon>Gammaproteobacteria</taxon>
        <taxon>Lysobacterales</taxon>
        <taxon>Rhodanobacteraceae</taxon>
        <taxon>Dyella</taxon>
    </lineage>
</organism>
<evidence type="ECO:0000313" key="13">
    <source>
        <dbReference type="Proteomes" id="UP000291822"/>
    </source>
</evidence>
<dbReference type="PANTHER" id="PTHR43427">
    <property type="entry name" value="CHLORIDE CHANNEL PROTEIN CLC-E"/>
    <property type="match status" value="1"/>
</dbReference>
<keyword evidence="2" id="KW-0813">Transport</keyword>
<proteinExistence type="predicted"/>
<dbReference type="AlphaFoldDB" id="A0A4R0YVN5"/>
<keyword evidence="4 11" id="KW-1133">Transmembrane helix</keyword>
<evidence type="ECO:0000256" key="9">
    <source>
        <dbReference type="ARBA" id="ARBA00023303"/>
    </source>
</evidence>
<feature type="transmembrane region" description="Helical" evidence="11">
    <location>
        <begin position="235"/>
        <end position="257"/>
    </location>
</feature>
<accession>A0A4R0YVN5</accession>
<evidence type="ECO:0000256" key="6">
    <source>
        <dbReference type="ARBA" id="ARBA00023136"/>
    </source>
</evidence>
<comment type="caution">
    <text evidence="12">The sequence shown here is derived from an EMBL/GenBank/DDBJ whole genome shotgun (WGS) entry which is preliminary data.</text>
</comment>
<evidence type="ECO:0000256" key="10">
    <source>
        <dbReference type="SAM" id="MobiDB-lite"/>
    </source>
</evidence>
<dbReference type="RefSeq" id="WP_131149712.1">
    <property type="nucleotide sequence ID" value="NZ_SJTG01000001.1"/>
</dbReference>
<dbReference type="CDD" id="cd01034">
    <property type="entry name" value="EriC_like"/>
    <property type="match status" value="1"/>
</dbReference>
<keyword evidence="9" id="KW-0407">Ion channel</keyword>
<evidence type="ECO:0000313" key="12">
    <source>
        <dbReference type="EMBL" id="TCI13505.1"/>
    </source>
</evidence>
<evidence type="ECO:0000256" key="4">
    <source>
        <dbReference type="ARBA" id="ARBA00022989"/>
    </source>
</evidence>
<comment type="subcellular location">
    <subcellularLocation>
        <location evidence="1">Membrane</location>
        <topology evidence="1">Multi-pass membrane protein</topology>
    </subcellularLocation>
</comment>
<dbReference type="InterPro" id="IPR001807">
    <property type="entry name" value="ClC"/>
</dbReference>
<keyword evidence="8" id="KW-0868">Chloride</keyword>
<dbReference type="Gene3D" id="1.10.3080.10">
    <property type="entry name" value="Clc chloride channel"/>
    <property type="match status" value="1"/>
</dbReference>
<dbReference type="GO" id="GO:0005254">
    <property type="term" value="F:chloride channel activity"/>
    <property type="evidence" value="ECO:0007669"/>
    <property type="project" value="UniProtKB-KW"/>
</dbReference>
<feature type="transmembrane region" description="Helical" evidence="11">
    <location>
        <begin position="25"/>
        <end position="49"/>
    </location>
</feature>
<feature type="transmembrane region" description="Helical" evidence="11">
    <location>
        <begin position="277"/>
        <end position="294"/>
    </location>
</feature>
<sequence>MSDYRRFQRLAELDIFSPVQWRRRVLFWTGAVVVGLAAVGFAQAADFAFGLFHRMVEHSRWWAFIVTPATFALLAWVTQGALKPTRGSGIPQAIAALHVEDEGFRRSLLSLRVAMGKMALTLVALLGGASVGREGPTVHVGAGLLYSLGRRFGFADPAAAGRFILAGSAAGLAAAFNTPLAGVVFAIEEMSGAFEHRMSGILLTAVIIAGVVSLGILGNYAYFGRLDMTLPLGQAWWAVLATGVVCGLAGGLFARLIVPHNHGLRGVMGRLRARSPVVFAACCGLALVLLSQLTNTGLYGTGYAQARAILEGHGDTVASFGVLKFFGNIASFWAGIPGGIFSPALAVGAGLGQNITALVPGADGSAVILLAMAGYLAGVTQAPLTATVISMELTANQQMALPIMATCLIARLCSSLFSHKPVYKALADKLIEQFEAEKARREAEPDPDDVSEAAAPTRNDSPDTP</sequence>
<dbReference type="PANTHER" id="PTHR43427:SF6">
    <property type="entry name" value="CHLORIDE CHANNEL PROTEIN CLC-E"/>
    <property type="match status" value="1"/>
</dbReference>
<feature type="transmembrane region" description="Helical" evidence="11">
    <location>
        <begin position="199"/>
        <end position="223"/>
    </location>
</feature>
<evidence type="ECO:0000256" key="11">
    <source>
        <dbReference type="SAM" id="Phobius"/>
    </source>
</evidence>
<dbReference type="EMBL" id="SJTG01000001">
    <property type="protein sequence ID" value="TCI13505.1"/>
    <property type="molecule type" value="Genomic_DNA"/>
</dbReference>
<feature type="transmembrane region" description="Helical" evidence="11">
    <location>
        <begin position="330"/>
        <end position="351"/>
    </location>
</feature>
<evidence type="ECO:0000256" key="2">
    <source>
        <dbReference type="ARBA" id="ARBA00022448"/>
    </source>
</evidence>
<feature type="transmembrane region" description="Helical" evidence="11">
    <location>
        <begin position="163"/>
        <end position="187"/>
    </location>
</feature>
<gene>
    <name evidence="12" type="ORF">EZM97_09635</name>
</gene>
<keyword evidence="13" id="KW-1185">Reference proteome</keyword>
<evidence type="ECO:0000256" key="5">
    <source>
        <dbReference type="ARBA" id="ARBA00023065"/>
    </source>
</evidence>
<evidence type="ECO:0000256" key="7">
    <source>
        <dbReference type="ARBA" id="ARBA00023173"/>
    </source>
</evidence>
<dbReference type="SUPFAM" id="SSF81340">
    <property type="entry name" value="Clc chloride channel"/>
    <property type="match status" value="1"/>
</dbReference>
<keyword evidence="6 11" id="KW-0472">Membrane</keyword>
<feature type="region of interest" description="Disordered" evidence="10">
    <location>
        <begin position="437"/>
        <end position="465"/>
    </location>
</feature>
<name>A0A4R0YVN5_9GAMM</name>
<dbReference type="GO" id="GO:0034707">
    <property type="term" value="C:chloride channel complex"/>
    <property type="evidence" value="ECO:0007669"/>
    <property type="project" value="UniProtKB-KW"/>
</dbReference>
<dbReference type="Proteomes" id="UP000291822">
    <property type="component" value="Unassembled WGS sequence"/>
</dbReference>
<dbReference type="InterPro" id="IPR050368">
    <property type="entry name" value="ClC-type_chloride_channel"/>
</dbReference>
<evidence type="ECO:0000256" key="1">
    <source>
        <dbReference type="ARBA" id="ARBA00004141"/>
    </source>
</evidence>
<protein>
    <submittedName>
        <fullName evidence="12">Chloride channel protein</fullName>
    </submittedName>
</protein>
<evidence type="ECO:0000256" key="3">
    <source>
        <dbReference type="ARBA" id="ARBA00022692"/>
    </source>
</evidence>
<feature type="transmembrane region" description="Helical" evidence="11">
    <location>
        <begin position="61"/>
        <end position="82"/>
    </location>
</feature>
<dbReference type="Pfam" id="PF00654">
    <property type="entry name" value="Voltage_CLC"/>
    <property type="match status" value="1"/>
</dbReference>
<feature type="transmembrane region" description="Helical" evidence="11">
    <location>
        <begin position="358"/>
        <end position="379"/>
    </location>
</feature>
<dbReference type="InterPro" id="IPR014743">
    <property type="entry name" value="Cl-channel_core"/>
</dbReference>